<evidence type="ECO:0000259" key="5">
    <source>
        <dbReference type="PROSITE" id="PS50137"/>
    </source>
</evidence>
<feature type="domain" description="DRBM" evidence="5">
    <location>
        <begin position="1"/>
        <end position="70"/>
    </location>
</feature>
<evidence type="ECO:0000256" key="4">
    <source>
        <dbReference type="SAM" id="MobiDB-lite"/>
    </source>
</evidence>
<dbReference type="Proteomes" id="UP001497444">
    <property type="component" value="Chromosome 12"/>
</dbReference>
<evidence type="ECO:0000256" key="1">
    <source>
        <dbReference type="ARBA" id="ARBA00022737"/>
    </source>
</evidence>
<sequence>MYKNQLQELAQRSCSNLPAYACHREGPDHAPRFKATVTFNGEVFESPNYCGNLRQAEHAAAEVALNTLARRGPSQSLAARILDETGVCKNLLQETAQRAGVSLPVYTTVRSGPGHLPVFTCDVEVAGMVFPGEAAKTKKQAEKNAAMAAWSALKQLANQGRSTTQPVEIEFTEEQEQSTIARALASAFYMEGSVPSMQTLPQPSQVPIGPSIPTRIRLVPPRDQGQGSSGSVAMYHHGSWLPDMAVDQRLHRNQPHPSMGTRTVQSYRPVGPPSRPGSTVTLRDVSSISREAQNRIAASSLGSSSQLWGQYPMRAAMPVRIRPAVTVCAAPPPRRPVEPEDPETEGEAAARKVMSQLSLYRSSTGSSFCGYLMHNLPKVLIIAFVFLSAVILIFARNRGETSALLCMESVSEQLEQIPYPDLDLKHVSPRVDSGRYSGRNTDKWIVVAALGQPTSEILELGRIPGWQLLAVGGSETPSDWKVAGAVFLSLEQQAVLGYQINSYLPYNSYLRKNIGYLFAIQHGATKIYDADEKVKVLGGDLNRVFDVELRGQKSRHDPLLQYRSLENRSVVNPFVHFGQRSVWPRGLPLEVVPQITPDVSYTEVLPGQQFIQQGLANGLPDVDSIFYSTRKAEDVAIDIEFDTLAPPVALPQGTMAPCNALNTLFQSPGFWGLLLPVSLTPKSADIVRGYWAQRILWEIGGMLVFYPPTVKRVDVAQPSSFLEEKDLHRESARLIKFLVNWRSQNSTLFDKILHLSYGMAEAGFWGAQDVELMAAWLKDLLSVGWRQPQLVDLNLDNVTVPLEHKQFVPKAYPSVHLGVEDTTTMGIEFSEFLKWRQYYGNMVLVLECSYPLNHTVLPWRLLYGRLFKHVVVLSQEKEVALGVEASDLWMSYNLLPSIFERYPTAEGFLVMKEGVVFNYWHLASANKTLLWSLHAANGTWQVASFNDEGSAWYLEKGYKNGVKKLLSQLPVEYRTNYREVMDDGHFTVSTSDVYYVPARYIDDFSALARLAGKVKLHQDLALPLLFMAMDNPHNFDGYAFSKTRILSDSDVKEDPALIYTPNWHIIYPWVASSEPELYRIIKAMSAGDPTLSEILE</sequence>
<evidence type="ECO:0000256" key="3">
    <source>
        <dbReference type="PROSITE-ProRule" id="PRU00266"/>
    </source>
</evidence>
<dbReference type="SMART" id="SM00358">
    <property type="entry name" value="DSRM"/>
    <property type="match status" value="2"/>
</dbReference>
<gene>
    <name evidence="6" type="ORF">CSSPJE1EN1_LOCUS5411</name>
</gene>
<protein>
    <recommendedName>
        <fullName evidence="5">DRBM domain-containing protein</fullName>
    </recommendedName>
</protein>
<dbReference type="PROSITE" id="PS50137">
    <property type="entry name" value="DS_RBD"/>
    <property type="match status" value="2"/>
</dbReference>
<keyword evidence="2 3" id="KW-0694">RNA-binding</keyword>
<dbReference type="CDD" id="cd19907">
    <property type="entry name" value="DSRM_AtDRB-like_rpt1"/>
    <property type="match status" value="1"/>
</dbReference>
<dbReference type="InterPro" id="IPR044451">
    <property type="entry name" value="AtDRB-like_DSRM_2"/>
</dbReference>
<keyword evidence="7" id="KW-1185">Reference proteome</keyword>
<accession>A0ABP0W1U2</accession>
<dbReference type="EMBL" id="OZ020107">
    <property type="protein sequence ID" value="CAK9259933.1"/>
    <property type="molecule type" value="Genomic_DNA"/>
</dbReference>
<dbReference type="SUPFAM" id="SSF54768">
    <property type="entry name" value="dsRNA-binding domain-like"/>
    <property type="match status" value="2"/>
</dbReference>
<dbReference type="InterPro" id="IPR014720">
    <property type="entry name" value="dsRBD_dom"/>
</dbReference>
<dbReference type="PANTHER" id="PTHR31362">
    <property type="entry name" value="GLYCOSYLTRANSFERASE STELLO1-RELATED"/>
    <property type="match status" value="1"/>
</dbReference>
<dbReference type="Pfam" id="PF00035">
    <property type="entry name" value="dsrm"/>
    <property type="match status" value="2"/>
</dbReference>
<dbReference type="InterPro" id="IPR005049">
    <property type="entry name" value="STL-like"/>
</dbReference>
<evidence type="ECO:0000313" key="7">
    <source>
        <dbReference type="Proteomes" id="UP001497444"/>
    </source>
</evidence>
<evidence type="ECO:0000313" key="6">
    <source>
        <dbReference type="EMBL" id="CAK9259933.1"/>
    </source>
</evidence>
<proteinExistence type="predicted"/>
<dbReference type="CDD" id="cd19908">
    <property type="entry name" value="DSRM_AtDRB-like_rpt2"/>
    <property type="match status" value="1"/>
</dbReference>
<dbReference type="PANTHER" id="PTHR31362:SF0">
    <property type="entry name" value="EXOSTOSIN DOMAIN-CONTAINING PROTEIN-RELATED"/>
    <property type="match status" value="1"/>
</dbReference>
<feature type="region of interest" description="Disordered" evidence="4">
    <location>
        <begin position="253"/>
        <end position="284"/>
    </location>
</feature>
<name>A0ABP0W1U2_9BRYO</name>
<dbReference type="Pfam" id="PF03385">
    <property type="entry name" value="STELLO"/>
    <property type="match status" value="1"/>
</dbReference>
<evidence type="ECO:0000256" key="2">
    <source>
        <dbReference type="ARBA" id="ARBA00022884"/>
    </source>
</evidence>
<keyword evidence="1" id="KW-0677">Repeat</keyword>
<reference evidence="6" key="1">
    <citation type="submission" date="2024-02" db="EMBL/GenBank/DDBJ databases">
        <authorList>
            <consortium name="ELIXIR-Norway"/>
            <consortium name="Elixir Norway"/>
        </authorList>
    </citation>
    <scope>NUCLEOTIDE SEQUENCE</scope>
</reference>
<feature type="domain" description="DRBM" evidence="5">
    <location>
        <begin position="87"/>
        <end position="155"/>
    </location>
</feature>
<dbReference type="InterPro" id="IPR044450">
    <property type="entry name" value="AtDRB-like_DSRM_1"/>
</dbReference>
<dbReference type="Gene3D" id="3.30.160.20">
    <property type="match status" value="2"/>
</dbReference>
<organism evidence="6 7">
    <name type="scientific">Sphagnum jensenii</name>
    <dbReference type="NCBI Taxonomy" id="128206"/>
    <lineage>
        <taxon>Eukaryota</taxon>
        <taxon>Viridiplantae</taxon>
        <taxon>Streptophyta</taxon>
        <taxon>Embryophyta</taxon>
        <taxon>Bryophyta</taxon>
        <taxon>Sphagnophytina</taxon>
        <taxon>Sphagnopsida</taxon>
        <taxon>Sphagnales</taxon>
        <taxon>Sphagnaceae</taxon>
        <taxon>Sphagnum</taxon>
    </lineage>
</organism>